<dbReference type="SUPFAM" id="SSF52540">
    <property type="entry name" value="P-loop containing nucleoside triphosphate hydrolases"/>
    <property type="match status" value="1"/>
</dbReference>
<proteinExistence type="inferred from homology"/>
<dbReference type="RefSeq" id="WP_311388312.1">
    <property type="nucleotide sequence ID" value="NZ_JAVRHU010000004.1"/>
</dbReference>
<evidence type="ECO:0000313" key="10">
    <source>
        <dbReference type="EMBL" id="MDT0622578.1"/>
    </source>
</evidence>
<evidence type="ECO:0000256" key="4">
    <source>
        <dbReference type="ARBA" id="ARBA00022777"/>
    </source>
</evidence>
<evidence type="ECO:0000256" key="6">
    <source>
        <dbReference type="ARBA" id="ARBA00047615"/>
    </source>
</evidence>
<dbReference type="PANTHER" id="PTHR21299:SF2">
    <property type="entry name" value="CYTIDYLATE KINASE"/>
    <property type="match status" value="1"/>
</dbReference>
<dbReference type="InterPro" id="IPR027417">
    <property type="entry name" value="P-loop_NTPase"/>
</dbReference>
<evidence type="ECO:0000259" key="9">
    <source>
        <dbReference type="Pfam" id="PF02224"/>
    </source>
</evidence>
<keyword evidence="3 8" id="KW-0547">Nucleotide-binding</keyword>
<keyword evidence="5 8" id="KW-0067">ATP-binding</keyword>
<evidence type="ECO:0000256" key="3">
    <source>
        <dbReference type="ARBA" id="ARBA00022741"/>
    </source>
</evidence>
<dbReference type="EMBL" id="JAVRHU010000004">
    <property type="protein sequence ID" value="MDT0622578.1"/>
    <property type="molecule type" value="Genomic_DNA"/>
</dbReference>
<dbReference type="InterPro" id="IPR003136">
    <property type="entry name" value="Cytidylate_kin"/>
</dbReference>
<dbReference type="CDD" id="cd02020">
    <property type="entry name" value="CMPK"/>
    <property type="match status" value="1"/>
</dbReference>
<evidence type="ECO:0000256" key="7">
    <source>
        <dbReference type="ARBA" id="ARBA00048478"/>
    </source>
</evidence>
<comment type="catalytic activity">
    <reaction evidence="6 8">
        <text>dCMP + ATP = dCDP + ADP</text>
        <dbReference type="Rhea" id="RHEA:25094"/>
        <dbReference type="ChEBI" id="CHEBI:30616"/>
        <dbReference type="ChEBI" id="CHEBI:57566"/>
        <dbReference type="ChEBI" id="CHEBI:58593"/>
        <dbReference type="ChEBI" id="CHEBI:456216"/>
        <dbReference type="EC" id="2.7.4.25"/>
    </reaction>
</comment>
<dbReference type="Gene3D" id="3.40.50.300">
    <property type="entry name" value="P-loop containing nucleotide triphosphate hydrolases"/>
    <property type="match status" value="1"/>
</dbReference>
<evidence type="ECO:0000256" key="2">
    <source>
        <dbReference type="ARBA" id="ARBA00022679"/>
    </source>
</evidence>
<feature type="binding site" evidence="8">
    <location>
        <begin position="10"/>
        <end position="18"/>
    </location>
    <ligand>
        <name>ATP</name>
        <dbReference type="ChEBI" id="CHEBI:30616"/>
    </ligand>
</feature>
<evidence type="ECO:0000313" key="11">
    <source>
        <dbReference type="Proteomes" id="UP001250662"/>
    </source>
</evidence>
<accession>A0ABU3BK90</accession>
<dbReference type="Proteomes" id="UP001250662">
    <property type="component" value="Unassembled WGS sequence"/>
</dbReference>
<evidence type="ECO:0000256" key="1">
    <source>
        <dbReference type="ARBA" id="ARBA00009427"/>
    </source>
</evidence>
<dbReference type="PANTHER" id="PTHR21299">
    <property type="entry name" value="CYTIDYLATE KINASE/PANTOATE-BETA-ALANINE LIGASE"/>
    <property type="match status" value="1"/>
</dbReference>
<evidence type="ECO:0000256" key="8">
    <source>
        <dbReference type="HAMAP-Rule" id="MF_00238"/>
    </source>
</evidence>
<reference evidence="10 11" key="1">
    <citation type="submission" date="2023-09" db="EMBL/GenBank/DDBJ databases">
        <authorList>
            <person name="Rey-Velasco X."/>
        </authorList>
    </citation>
    <scope>NUCLEOTIDE SEQUENCE [LARGE SCALE GENOMIC DNA]</scope>
    <source>
        <strain evidence="10 11">P007</strain>
    </source>
</reference>
<comment type="similarity">
    <text evidence="1 8">Belongs to the cytidylate kinase family. Type 1 subfamily.</text>
</comment>
<keyword evidence="8" id="KW-0963">Cytoplasm</keyword>
<organism evidence="10 11">
    <name type="scientific">Croceitalea vernalis</name>
    <dbReference type="NCBI Taxonomy" id="3075599"/>
    <lineage>
        <taxon>Bacteria</taxon>
        <taxon>Pseudomonadati</taxon>
        <taxon>Bacteroidota</taxon>
        <taxon>Flavobacteriia</taxon>
        <taxon>Flavobacteriales</taxon>
        <taxon>Flavobacteriaceae</taxon>
        <taxon>Croceitalea</taxon>
    </lineage>
</organism>
<dbReference type="Pfam" id="PF02224">
    <property type="entry name" value="Cytidylate_kin"/>
    <property type="match status" value="1"/>
</dbReference>
<comment type="caution">
    <text evidence="10">The sequence shown here is derived from an EMBL/GenBank/DDBJ whole genome shotgun (WGS) entry which is preliminary data.</text>
</comment>
<gene>
    <name evidence="8 10" type="primary">cmk</name>
    <name evidence="10" type="ORF">RM520_13175</name>
</gene>
<name>A0ABU3BK90_9FLAO</name>
<protein>
    <recommendedName>
        <fullName evidence="8">Cytidylate kinase</fullName>
        <shortName evidence="8">CK</shortName>
        <ecNumber evidence="8">2.7.4.25</ecNumber>
    </recommendedName>
    <alternativeName>
        <fullName evidence="8">Cytidine monophosphate kinase</fullName>
        <shortName evidence="8">CMP kinase</shortName>
    </alternativeName>
</protein>
<dbReference type="InterPro" id="IPR011994">
    <property type="entry name" value="Cytidylate_kinase_dom"/>
</dbReference>
<sequence length="230" mass="25951">MGKITIAIDGFSSTGKSTIAKQLSKALNYIYVDTGAMYRAVALYALNYDLVDDVKLKTDDLVNALSKVNIKFVPNNQTGKSDMFLNGKNVEQEIRTMRVSRQVSKIATIKEVREKLVAIQQKMGTEKGIVMDGRDIGTVVFPDAELKIFMTASPEARANRRYKELLDRGDKVTFDEVLKNVQERDYIDSNRKESPLKKADGAIEIDNSDMGLKEQLERIHNYALRLIKSH</sequence>
<keyword evidence="2 8" id="KW-0808">Transferase</keyword>
<dbReference type="HAMAP" id="MF_00238">
    <property type="entry name" value="Cytidyl_kinase_type1"/>
    <property type="match status" value="1"/>
</dbReference>
<keyword evidence="4 8" id="KW-0418">Kinase</keyword>
<dbReference type="EC" id="2.7.4.25" evidence="8"/>
<comment type="catalytic activity">
    <reaction evidence="7 8">
        <text>CMP + ATP = CDP + ADP</text>
        <dbReference type="Rhea" id="RHEA:11600"/>
        <dbReference type="ChEBI" id="CHEBI:30616"/>
        <dbReference type="ChEBI" id="CHEBI:58069"/>
        <dbReference type="ChEBI" id="CHEBI:60377"/>
        <dbReference type="ChEBI" id="CHEBI:456216"/>
        <dbReference type="EC" id="2.7.4.25"/>
    </reaction>
</comment>
<feature type="domain" description="Cytidylate kinase" evidence="9">
    <location>
        <begin position="6"/>
        <end position="223"/>
    </location>
</feature>
<dbReference type="GO" id="GO:0016301">
    <property type="term" value="F:kinase activity"/>
    <property type="evidence" value="ECO:0007669"/>
    <property type="project" value="UniProtKB-KW"/>
</dbReference>
<dbReference type="NCBIfam" id="TIGR00017">
    <property type="entry name" value="cmk"/>
    <property type="match status" value="1"/>
</dbReference>
<comment type="subcellular location">
    <subcellularLocation>
        <location evidence="8">Cytoplasm</location>
    </subcellularLocation>
</comment>
<evidence type="ECO:0000256" key="5">
    <source>
        <dbReference type="ARBA" id="ARBA00022840"/>
    </source>
</evidence>
<keyword evidence="11" id="KW-1185">Reference proteome</keyword>